<protein>
    <recommendedName>
        <fullName evidence="3">Nucleotidyltransferase domain-containing protein</fullName>
    </recommendedName>
</protein>
<evidence type="ECO:0008006" key="3">
    <source>
        <dbReference type="Google" id="ProtNLM"/>
    </source>
</evidence>
<accession>A0A841DIH7</accession>
<evidence type="ECO:0000313" key="1">
    <source>
        <dbReference type="EMBL" id="MBB5977339.1"/>
    </source>
</evidence>
<sequence length="272" mass="30132">MPGLAQRELIDLVQRALADDEDVEALLVTGSIGRDADDDYSDVDFLLVATDGRLDEVAARWAAIRDSVTPLSYDMAFDFGTSKLFNQITTDWVRYDITATTEAAISNRSQSTVKVLFDRSGVYQRLPERLPLTAPSPDTVRKLVPEFFRVLSMVPIVLGRSDFAVGASGSALLRTMLIQAFQELVAVEDRGGALYLRRLLPEDHYSVIAKMPAIEATEASNLAVQHYCAKHFVPVARTLCERTGIAWPTEFVARVADHTEPTLGNWLSEELL</sequence>
<proteinExistence type="predicted"/>
<dbReference type="Proteomes" id="UP000558997">
    <property type="component" value="Unassembled WGS sequence"/>
</dbReference>
<dbReference type="Gene3D" id="3.30.460.10">
    <property type="entry name" value="Beta Polymerase, domain 2"/>
    <property type="match status" value="1"/>
</dbReference>
<evidence type="ECO:0000313" key="2">
    <source>
        <dbReference type="Proteomes" id="UP000558997"/>
    </source>
</evidence>
<dbReference type="RefSeq" id="WP_184831237.1">
    <property type="nucleotide sequence ID" value="NZ_BAAAVN010000014.1"/>
</dbReference>
<comment type="caution">
    <text evidence="1">The sequence shown here is derived from an EMBL/GenBank/DDBJ whole genome shotgun (WGS) entry which is preliminary data.</text>
</comment>
<dbReference type="SUPFAM" id="SSF81301">
    <property type="entry name" value="Nucleotidyltransferase"/>
    <property type="match status" value="1"/>
</dbReference>
<organism evidence="1 2">
    <name type="scientific">Kribbella solani</name>
    <dbReference type="NCBI Taxonomy" id="236067"/>
    <lineage>
        <taxon>Bacteria</taxon>
        <taxon>Bacillati</taxon>
        <taxon>Actinomycetota</taxon>
        <taxon>Actinomycetes</taxon>
        <taxon>Propionibacteriales</taxon>
        <taxon>Kribbellaceae</taxon>
        <taxon>Kribbella</taxon>
    </lineage>
</organism>
<reference evidence="1 2" key="1">
    <citation type="submission" date="2020-08" db="EMBL/GenBank/DDBJ databases">
        <title>Sequencing the genomes of 1000 actinobacteria strains.</title>
        <authorList>
            <person name="Klenk H.-P."/>
        </authorList>
    </citation>
    <scope>NUCLEOTIDE SEQUENCE [LARGE SCALE GENOMIC DNA]</scope>
    <source>
        <strain evidence="1 2">DSM 17294</strain>
    </source>
</reference>
<dbReference type="InterPro" id="IPR043519">
    <property type="entry name" value="NT_sf"/>
</dbReference>
<dbReference type="EMBL" id="JACHNF010000001">
    <property type="protein sequence ID" value="MBB5977339.1"/>
    <property type="molecule type" value="Genomic_DNA"/>
</dbReference>
<dbReference type="Pfam" id="PF04439">
    <property type="entry name" value="Adenyl_transf"/>
    <property type="match status" value="1"/>
</dbReference>
<keyword evidence="2" id="KW-1185">Reference proteome</keyword>
<name>A0A841DIH7_9ACTN</name>
<dbReference type="InterPro" id="IPR007530">
    <property type="entry name" value="Aminoglycoside_adenylylTfrase"/>
</dbReference>
<gene>
    <name evidence="1" type="ORF">HDA44_000680</name>
</gene>
<dbReference type="AlphaFoldDB" id="A0A841DIH7"/>